<dbReference type="AlphaFoldDB" id="S0K7I5"/>
<dbReference type="Pfam" id="PF07963">
    <property type="entry name" value="N_methyl"/>
    <property type="match status" value="1"/>
</dbReference>
<dbReference type="PIRSF" id="PIRSF029928">
    <property type="entry name" value="Late_competence_ComGC"/>
    <property type="match status" value="1"/>
</dbReference>
<dbReference type="GO" id="GO:0009986">
    <property type="term" value="C:cell surface"/>
    <property type="evidence" value="ECO:0007669"/>
    <property type="project" value="UniProtKB-SubCell"/>
</dbReference>
<evidence type="ECO:0008006" key="13">
    <source>
        <dbReference type="Google" id="ProtNLM"/>
    </source>
</evidence>
<evidence type="ECO:0000256" key="9">
    <source>
        <dbReference type="ARBA" id="ARBA00043982"/>
    </source>
</evidence>
<feature type="transmembrane region" description="Helical" evidence="10">
    <location>
        <begin position="20"/>
        <end position="40"/>
    </location>
</feature>
<dbReference type="STRING" id="44009.RV01_GL000837"/>
<keyword evidence="8" id="KW-0178">Competence</keyword>
<evidence type="ECO:0000256" key="2">
    <source>
        <dbReference type="ARBA" id="ARBA00004241"/>
    </source>
</evidence>
<keyword evidence="6 10" id="KW-1133">Transmembrane helix</keyword>
<keyword evidence="12" id="KW-1185">Reference proteome</keyword>
<dbReference type="eggNOG" id="COG4537">
    <property type="taxonomic scope" value="Bacteria"/>
</dbReference>
<evidence type="ECO:0000313" key="12">
    <source>
        <dbReference type="Proteomes" id="UP000014127"/>
    </source>
</evidence>
<gene>
    <name evidence="11" type="ORF">OMK_01830</name>
</gene>
<dbReference type="GO" id="GO:0015627">
    <property type="term" value="C:type II protein secretion system complex"/>
    <property type="evidence" value="ECO:0007669"/>
    <property type="project" value="InterPro"/>
</dbReference>
<dbReference type="PATRIC" id="fig|1139219.3.peg.1791"/>
<dbReference type="InterPro" id="IPR045584">
    <property type="entry name" value="Pilin-like"/>
</dbReference>
<keyword evidence="5 10" id="KW-0812">Transmembrane</keyword>
<evidence type="ECO:0000256" key="8">
    <source>
        <dbReference type="ARBA" id="ARBA00023287"/>
    </source>
</evidence>
<dbReference type="PRINTS" id="PR00813">
    <property type="entry name" value="BCTERIALGSPG"/>
</dbReference>
<comment type="subcellular location">
    <subcellularLocation>
        <location evidence="1">Cell membrane</location>
        <topology evidence="1">Single-pass membrane protein</topology>
    </subcellularLocation>
    <subcellularLocation>
        <location evidence="2">Cell surface</location>
    </subcellularLocation>
</comment>
<evidence type="ECO:0000313" key="11">
    <source>
        <dbReference type="EMBL" id="EOT40914.1"/>
    </source>
</evidence>
<reference evidence="11 12" key="1">
    <citation type="submission" date="2013-03" db="EMBL/GenBank/DDBJ databases">
        <title>The Genome Sequence of Enterococcus dispar ATCC_51266 (Illumina only assembly).</title>
        <authorList>
            <consortium name="The Broad Institute Genomics Platform"/>
            <consortium name="The Broad Institute Genome Sequencing Center for Infectious Disease"/>
            <person name="Earl A."/>
            <person name="Russ C."/>
            <person name="Gilmore M."/>
            <person name="Surin D."/>
            <person name="Walker B."/>
            <person name="Young S."/>
            <person name="Zeng Q."/>
            <person name="Gargeya S."/>
            <person name="Fitzgerald M."/>
            <person name="Haas B."/>
            <person name="Abouelleil A."/>
            <person name="Allen A.W."/>
            <person name="Alvarado L."/>
            <person name="Arachchi H.M."/>
            <person name="Berlin A.M."/>
            <person name="Chapman S.B."/>
            <person name="Gainer-Dewar J."/>
            <person name="Goldberg J."/>
            <person name="Griggs A."/>
            <person name="Gujja S."/>
            <person name="Hansen M."/>
            <person name="Howarth C."/>
            <person name="Imamovic A."/>
            <person name="Ireland A."/>
            <person name="Larimer J."/>
            <person name="McCowan C."/>
            <person name="Murphy C."/>
            <person name="Pearson M."/>
            <person name="Poon T.W."/>
            <person name="Priest M."/>
            <person name="Roberts A."/>
            <person name="Saif S."/>
            <person name="Shea T."/>
            <person name="Sisk P."/>
            <person name="Sykes S."/>
            <person name="Wortman J."/>
            <person name="Nusbaum C."/>
            <person name="Birren B."/>
        </authorList>
    </citation>
    <scope>NUCLEOTIDE SEQUENCE [LARGE SCALE GENOMIC DNA]</scope>
    <source>
        <strain evidence="11 12">ATCC 51266</strain>
    </source>
</reference>
<evidence type="ECO:0000256" key="1">
    <source>
        <dbReference type="ARBA" id="ARBA00004162"/>
    </source>
</evidence>
<dbReference type="InterPro" id="IPR000983">
    <property type="entry name" value="Bac_GSPG_pilin"/>
</dbReference>
<dbReference type="RefSeq" id="WP_016172995.1">
    <property type="nucleotide sequence ID" value="NZ_ASWK01000001.1"/>
</dbReference>
<evidence type="ECO:0000256" key="4">
    <source>
        <dbReference type="ARBA" id="ARBA00022481"/>
    </source>
</evidence>
<keyword evidence="4" id="KW-0488">Methylation</keyword>
<dbReference type="Proteomes" id="UP000014127">
    <property type="component" value="Unassembled WGS sequence"/>
</dbReference>
<dbReference type="InterPro" id="IPR012902">
    <property type="entry name" value="N_methyl_site"/>
</dbReference>
<evidence type="ECO:0000256" key="3">
    <source>
        <dbReference type="ARBA" id="ARBA00022475"/>
    </source>
</evidence>
<dbReference type="GO" id="GO:0030420">
    <property type="term" value="P:establishment of competence for transformation"/>
    <property type="evidence" value="ECO:0007669"/>
    <property type="project" value="UniProtKB-KW"/>
</dbReference>
<evidence type="ECO:0000256" key="5">
    <source>
        <dbReference type="ARBA" id="ARBA00022692"/>
    </source>
</evidence>
<dbReference type="EMBL" id="AHYR01000006">
    <property type="protein sequence ID" value="EOT40914.1"/>
    <property type="molecule type" value="Genomic_DNA"/>
</dbReference>
<dbReference type="InterPro" id="IPR016940">
    <property type="entry name" value="ComGC"/>
</dbReference>
<dbReference type="OrthoDB" id="2232493at2"/>
<evidence type="ECO:0000256" key="10">
    <source>
        <dbReference type="SAM" id="Phobius"/>
    </source>
</evidence>
<comment type="similarity">
    <text evidence="9">Belongs to the ComGC family.</text>
</comment>
<dbReference type="HOGENOM" id="CLU_091705_9_1_9"/>
<proteinExistence type="inferred from homology"/>
<comment type="caution">
    <text evidence="11">The sequence shown here is derived from an EMBL/GenBank/DDBJ whole genome shotgun (WGS) entry which is preliminary data.</text>
</comment>
<dbReference type="NCBIfam" id="NF040999">
    <property type="entry name" value="pilin_ComGC"/>
    <property type="match status" value="1"/>
</dbReference>
<dbReference type="SUPFAM" id="SSF54523">
    <property type="entry name" value="Pili subunits"/>
    <property type="match status" value="1"/>
</dbReference>
<dbReference type="GO" id="GO:0015628">
    <property type="term" value="P:protein secretion by the type II secretion system"/>
    <property type="evidence" value="ECO:0007669"/>
    <property type="project" value="InterPro"/>
</dbReference>
<evidence type="ECO:0000256" key="6">
    <source>
        <dbReference type="ARBA" id="ARBA00022989"/>
    </source>
</evidence>
<keyword evidence="7 10" id="KW-0472">Membrane</keyword>
<protein>
    <recommendedName>
        <fullName evidence="13">Type II secretion system protein G</fullName>
    </recommendedName>
</protein>
<organism evidence="11 12">
    <name type="scientific">Enterococcus dispar ATCC 51266</name>
    <dbReference type="NCBI Taxonomy" id="1139219"/>
    <lineage>
        <taxon>Bacteria</taxon>
        <taxon>Bacillati</taxon>
        <taxon>Bacillota</taxon>
        <taxon>Bacilli</taxon>
        <taxon>Lactobacillales</taxon>
        <taxon>Enterococcaceae</taxon>
        <taxon>Enterococcus</taxon>
    </lineage>
</organism>
<accession>S0K7I5</accession>
<dbReference type="Gene3D" id="3.30.700.10">
    <property type="entry name" value="Glycoprotein, Type 4 Pilin"/>
    <property type="match status" value="1"/>
</dbReference>
<keyword evidence="3" id="KW-1003">Cell membrane</keyword>
<dbReference type="GO" id="GO:0005886">
    <property type="term" value="C:plasma membrane"/>
    <property type="evidence" value="ECO:0007669"/>
    <property type="project" value="UniProtKB-SubCell"/>
</dbReference>
<evidence type="ECO:0000256" key="7">
    <source>
        <dbReference type="ARBA" id="ARBA00023136"/>
    </source>
</evidence>
<dbReference type="NCBIfam" id="TIGR02532">
    <property type="entry name" value="IV_pilin_GFxxxE"/>
    <property type="match status" value="1"/>
</dbReference>
<sequence>MLFTKNKFKKLWEKKQHSAFTIIEMLVVLFIISILLLLFVPNLSKQKDEAEKGGETAVVKTVETQIELFKLNNPSGVASEESMVPEYVTTEQWAIYEKYNKTPSQ</sequence>
<name>S0K7I5_9ENTE</name>